<proteinExistence type="predicted"/>
<feature type="region of interest" description="Disordered" evidence="1">
    <location>
        <begin position="162"/>
        <end position="269"/>
    </location>
</feature>
<dbReference type="EMBL" id="JANPWB010000005">
    <property type="protein sequence ID" value="KAJ1188029.1"/>
    <property type="molecule type" value="Genomic_DNA"/>
</dbReference>
<gene>
    <name evidence="2" type="ORF">NDU88_004794</name>
</gene>
<comment type="caution">
    <text evidence="2">The sequence shown here is derived from an EMBL/GenBank/DDBJ whole genome shotgun (WGS) entry which is preliminary data.</text>
</comment>
<protein>
    <submittedName>
        <fullName evidence="2">Uncharacterized protein</fullName>
    </submittedName>
</protein>
<dbReference type="AlphaFoldDB" id="A0AAV7UGC8"/>
<dbReference type="Proteomes" id="UP001066276">
    <property type="component" value="Chromosome 3_1"/>
</dbReference>
<evidence type="ECO:0000313" key="3">
    <source>
        <dbReference type="Proteomes" id="UP001066276"/>
    </source>
</evidence>
<evidence type="ECO:0000313" key="2">
    <source>
        <dbReference type="EMBL" id="KAJ1188029.1"/>
    </source>
</evidence>
<sequence length="284" mass="31222">MHQGSQEQRIVGGRDSRSSGPLRRGPVDNELVKREAERSLALRLAPILGRSHIRAWRASTKGQCEHVLYEPLGRRAAERRDWGPGRKRSLRSSAGPPGDGEETLQRRTEERQRRLRGSLDRVARMHRPERRSGRHSWDLLTGGAPCCALPERWRRSPARVDRVNGAGPARPELFSGEEEQRPPYISDPARSLEHRGRRNWTPVCRDPSGGELWSISAGAQGETGAGGSSADPSGDAAESKRGGAGHATPFDGGRRRVALGGGAGDAIGPYELGERCYALTERWR</sequence>
<keyword evidence="3" id="KW-1185">Reference proteome</keyword>
<feature type="compositionally biased region" description="Basic residues" evidence="1">
    <location>
        <begin position="124"/>
        <end position="134"/>
    </location>
</feature>
<evidence type="ECO:0000256" key="1">
    <source>
        <dbReference type="SAM" id="MobiDB-lite"/>
    </source>
</evidence>
<name>A0AAV7UGC8_PLEWA</name>
<accession>A0AAV7UGC8</accession>
<organism evidence="2 3">
    <name type="scientific">Pleurodeles waltl</name>
    <name type="common">Iberian ribbed newt</name>
    <dbReference type="NCBI Taxonomy" id="8319"/>
    <lineage>
        <taxon>Eukaryota</taxon>
        <taxon>Metazoa</taxon>
        <taxon>Chordata</taxon>
        <taxon>Craniata</taxon>
        <taxon>Vertebrata</taxon>
        <taxon>Euteleostomi</taxon>
        <taxon>Amphibia</taxon>
        <taxon>Batrachia</taxon>
        <taxon>Caudata</taxon>
        <taxon>Salamandroidea</taxon>
        <taxon>Salamandridae</taxon>
        <taxon>Pleurodelinae</taxon>
        <taxon>Pleurodeles</taxon>
    </lineage>
</organism>
<feature type="compositionally biased region" description="Basic and acidic residues" evidence="1">
    <location>
        <begin position="103"/>
        <end position="123"/>
    </location>
</feature>
<feature type="region of interest" description="Disordered" evidence="1">
    <location>
        <begin position="79"/>
        <end position="136"/>
    </location>
</feature>
<feature type="region of interest" description="Disordered" evidence="1">
    <location>
        <begin position="1"/>
        <end position="33"/>
    </location>
</feature>
<reference evidence="2" key="1">
    <citation type="journal article" date="2022" name="bioRxiv">
        <title>Sequencing and chromosome-scale assembly of the giantPleurodeles waltlgenome.</title>
        <authorList>
            <person name="Brown T."/>
            <person name="Elewa A."/>
            <person name="Iarovenko S."/>
            <person name="Subramanian E."/>
            <person name="Araus A.J."/>
            <person name="Petzold A."/>
            <person name="Susuki M."/>
            <person name="Suzuki K.-i.T."/>
            <person name="Hayashi T."/>
            <person name="Toyoda A."/>
            <person name="Oliveira C."/>
            <person name="Osipova E."/>
            <person name="Leigh N.D."/>
            <person name="Simon A."/>
            <person name="Yun M.H."/>
        </authorList>
    </citation>
    <scope>NUCLEOTIDE SEQUENCE</scope>
    <source>
        <strain evidence="2">20211129_DDA</strain>
        <tissue evidence="2">Liver</tissue>
    </source>
</reference>